<accession>A0A0T8TKE5</accession>
<sequence length="373" mass="43493">MRILTVTTNFGFGPSSKLYSIIKELLKMGYKEITFCGNGESINFFKTNFGNRLEYIECDTDEIRSESFLKIVDIKNYELLINVMNLNIPKIQRDTNLNVKSVFVDSLSWMWEKPLDGINEYDIYFVQNAFIDPNNLSQYKNIQTINPIINTEGITKTKDFKNNKILLNFAGIVTPYENDVFFKKYMLFYLKLFSKIPNIDKYEIDCACNMTQKKWIESNNRFDYNVTFKVMSHKEFLSASCEASRIFTTPGLTFYLESLELGLKPHYFLPSNYSQALLLEKYNQISGNCNTLSKYGYLFSTDELLEESEGVTKVREAFSNISTRYKEEIFDNIISYINEGSVYESKNEIQYKEESGIRSIIRIMLEKGLLKGR</sequence>
<reference evidence="2" key="2">
    <citation type="journal article" date="2020" name="J. Clin. Microbiol.">
        <title>Streptococcus pseudopneumoniae: Use of whole genome sequences to validate methods used for identification.</title>
        <authorList>
            <person name="Jensen C.S."/>
            <person name="Iversen K.H."/>
            <person name="Dargis R."/>
            <person name="Shewmaker P."/>
            <person name="Rasmussen S."/>
            <person name="Christensen J.J."/>
            <person name="Nielsen X.C."/>
        </authorList>
    </citation>
    <scope>NUCLEOTIDE SEQUENCE</scope>
    <source>
        <strain evidence="2">256-03</strain>
    </source>
</reference>
<dbReference type="AlphaFoldDB" id="A0A0T8TKE5"/>
<evidence type="ECO:0000313" key="1">
    <source>
        <dbReference type="EMBL" id="CEY57880.1"/>
    </source>
</evidence>
<organism evidence="1 3">
    <name type="scientific">Streptococcus pseudopneumoniae</name>
    <dbReference type="NCBI Taxonomy" id="257758"/>
    <lineage>
        <taxon>Bacteria</taxon>
        <taxon>Bacillati</taxon>
        <taxon>Bacillota</taxon>
        <taxon>Bacilli</taxon>
        <taxon>Lactobacillales</taxon>
        <taxon>Streptococcaceae</taxon>
        <taxon>Streptococcus</taxon>
    </lineage>
</organism>
<dbReference type="RefSeq" id="WP_001221832.1">
    <property type="nucleotide sequence ID" value="NZ_CFGT01000003.1"/>
</dbReference>
<evidence type="ECO:0000313" key="3">
    <source>
        <dbReference type="Proteomes" id="UP000048179"/>
    </source>
</evidence>
<dbReference type="Proteomes" id="UP000048179">
    <property type="component" value="Unassembled WGS sequence"/>
</dbReference>
<evidence type="ECO:0000313" key="2">
    <source>
        <dbReference type="EMBL" id="MBF9673189.1"/>
    </source>
</evidence>
<dbReference type="Proteomes" id="UP000743672">
    <property type="component" value="Unassembled WGS sequence"/>
</dbReference>
<dbReference type="EMBL" id="JACSZI010000009">
    <property type="protein sequence ID" value="MBF9673189.1"/>
    <property type="molecule type" value="Genomic_DNA"/>
</dbReference>
<protein>
    <submittedName>
        <fullName evidence="1">Uncharacterized protein</fullName>
    </submittedName>
</protein>
<reference evidence="1 3" key="1">
    <citation type="submission" date="2015-03" db="EMBL/GenBank/DDBJ databases">
        <authorList>
            <consortium name="Pathogen Informatics"/>
        </authorList>
    </citation>
    <scope>NUCLEOTIDE SEQUENCE [LARGE SCALE GENOMIC DNA]</scope>
    <source>
        <strain evidence="1 3">SMRU737</strain>
    </source>
</reference>
<name>A0A0T8TKE5_9STRE</name>
<dbReference type="EMBL" id="CFGT01000003">
    <property type="protein sequence ID" value="CEY57880.1"/>
    <property type="molecule type" value="Genomic_DNA"/>
</dbReference>
<gene>
    <name evidence="1" type="ORF">ERS020247_00604</name>
    <name evidence="2" type="ORF">IAI20_03515</name>
</gene>
<proteinExistence type="predicted"/>